<protein>
    <recommendedName>
        <fullName evidence="1">PiggyBac transposable element-derived protein domain-containing protein</fullName>
    </recommendedName>
</protein>
<accession>A0ABQ9HV41</accession>
<evidence type="ECO:0000313" key="2">
    <source>
        <dbReference type="EMBL" id="KAJ8888253.1"/>
    </source>
</evidence>
<comment type="caution">
    <text evidence="2">The sequence shown here is derived from an EMBL/GenBank/DDBJ whole genome shotgun (WGS) entry which is preliminary data.</text>
</comment>
<name>A0ABQ9HV41_9NEOP</name>
<organism evidence="2 3">
    <name type="scientific">Dryococelus australis</name>
    <dbReference type="NCBI Taxonomy" id="614101"/>
    <lineage>
        <taxon>Eukaryota</taxon>
        <taxon>Metazoa</taxon>
        <taxon>Ecdysozoa</taxon>
        <taxon>Arthropoda</taxon>
        <taxon>Hexapoda</taxon>
        <taxon>Insecta</taxon>
        <taxon>Pterygota</taxon>
        <taxon>Neoptera</taxon>
        <taxon>Polyneoptera</taxon>
        <taxon>Phasmatodea</taxon>
        <taxon>Verophasmatodea</taxon>
        <taxon>Anareolatae</taxon>
        <taxon>Phasmatidae</taxon>
        <taxon>Eurycanthinae</taxon>
        <taxon>Dryococelus</taxon>
    </lineage>
</organism>
<proteinExistence type="predicted"/>
<dbReference type="InterPro" id="IPR029526">
    <property type="entry name" value="PGBD"/>
</dbReference>
<keyword evidence="3" id="KW-1185">Reference proteome</keyword>
<gene>
    <name evidence="2" type="ORF">PR048_007740</name>
</gene>
<dbReference type="InterPro" id="IPR052638">
    <property type="entry name" value="PiggyBac_TE-derived"/>
</dbReference>
<dbReference type="Proteomes" id="UP001159363">
    <property type="component" value="Chromosome 3"/>
</dbReference>
<feature type="domain" description="PiggyBac transposable element-derived protein" evidence="1">
    <location>
        <begin position="1"/>
        <end position="37"/>
    </location>
</feature>
<evidence type="ECO:0000313" key="3">
    <source>
        <dbReference type="Proteomes" id="UP001159363"/>
    </source>
</evidence>
<dbReference type="PANTHER" id="PTHR47055">
    <property type="entry name" value="DDE_TNP_1_7 DOMAIN-CONTAINING PROTEIN"/>
    <property type="match status" value="1"/>
</dbReference>
<dbReference type="PANTHER" id="PTHR47055:SF3">
    <property type="entry name" value="PHORBOL-ESTER_DAG-TYPE DOMAIN-CONTAINING PROTEIN"/>
    <property type="match status" value="1"/>
</dbReference>
<evidence type="ECO:0000259" key="1">
    <source>
        <dbReference type="Pfam" id="PF13843"/>
    </source>
</evidence>
<sequence>MYWQTQPDVHVSIVAEAVRRNRFDEIIRYLHIADNSAMDGIDLSIDESIIPYFGHHSAKQFIRGKPIRFGFKMWIAADPSRYIFHVEPYCGTSTRFPTTGNGQGNDVVMGLEDHLQLKKGTILYFDNFFTSVSLLRNL</sequence>
<dbReference type="EMBL" id="JARBHB010000003">
    <property type="protein sequence ID" value="KAJ8888253.1"/>
    <property type="molecule type" value="Genomic_DNA"/>
</dbReference>
<feature type="domain" description="PiggyBac transposable element-derived protein" evidence="1">
    <location>
        <begin position="42"/>
        <end position="138"/>
    </location>
</feature>
<dbReference type="Pfam" id="PF13843">
    <property type="entry name" value="DDE_Tnp_1_7"/>
    <property type="match status" value="2"/>
</dbReference>
<reference evidence="2 3" key="1">
    <citation type="submission" date="2023-02" db="EMBL/GenBank/DDBJ databases">
        <title>LHISI_Scaffold_Assembly.</title>
        <authorList>
            <person name="Stuart O.P."/>
            <person name="Cleave R."/>
            <person name="Magrath M.J.L."/>
            <person name="Mikheyev A.S."/>
        </authorList>
    </citation>
    <scope>NUCLEOTIDE SEQUENCE [LARGE SCALE GENOMIC DNA]</scope>
    <source>
        <strain evidence="2">Daus_M_001</strain>
        <tissue evidence="2">Leg muscle</tissue>
    </source>
</reference>